<comment type="caution">
    <text evidence="2">The sequence shown here is derived from an EMBL/GenBank/DDBJ whole genome shotgun (WGS) entry which is preliminary data.</text>
</comment>
<reference evidence="2 3" key="1">
    <citation type="submission" date="2009-07" db="EMBL/GenBank/DDBJ databases">
        <authorList>
            <person name="Madupu R."/>
            <person name="Sebastian Y."/>
            <person name="Durkin A.S."/>
            <person name="Torralba M."/>
            <person name="Methe B."/>
            <person name="Sutton G.G."/>
            <person name="Strausberg R.L."/>
            <person name="Nelson K.E."/>
        </authorList>
    </citation>
    <scope>NUCLEOTIDE SEQUENCE [LARGE SCALE GENOMIC DNA]</scope>
    <source>
        <strain evidence="2 3">RM3268</strain>
    </source>
</reference>
<organism evidence="2 3">
    <name type="scientific">Campylobacter gracilis RM3268</name>
    <dbReference type="NCBI Taxonomy" id="553220"/>
    <lineage>
        <taxon>Bacteria</taxon>
        <taxon>Pseudomonadati</taxon>
        <taxon>Campylobacterota</taxon>
        <taxon>Epsilonproteobacteria</taxon>
        <taxon>Campylobacterales</taxon>
        <taxon>Campylobacteraceae</taxon>
        <taxon>Campylobacter</taxon>
    </lineage>
</organism>
<accession>C8PGJ9</accession>
<name>C8PGJ9_9BACT</name>
<keyword evidence="3" id="KW-1185">Reference proteome</keyword>
<proteinExistence type="predicted"/>
<dbReference type="Proteomes" id="UP000005709">
    <property type="component" value="Unassembled WGS sequence"/>
</dbReference>
<sequence>MKSKFKQSIAKARRDKFEHGGERGLNIALTSNTLKNAGLAQA</sequence>
<evidence type="ECO:0000313" key="3">
    <source>
        <dbReference type="Proteomes" id="UP000005709"/>
    </source>
</evidence>
<evidence type="ECO:0000256" key="1">
    <source>
        <dbReference type="SAM" id="MobiDB-lite"/>
    </source>
</evidence>
<dbReference type="AlphaFoldDB" id="C8PGJ9"/>
<protein>
    <submittedName>
        <fullName evidence="2">Uncharacterized protein</fullName>
    </submittedName>
</protein>
<gene>
    <name evidence="2" type="ORF">CAMGR0001_0995</name>
</gene>
<feature type="region of interest" description="Disordered" evidence="1">
    <location>
        <begin position="1"/>
        <end position="21"/>
    </location>
</feature>
<evidence type="ECO:0000313" key="2">
    <source>
        <dbReference type="EMBL" id="EEV18237.1"/>
    </source>
</evidence>
<dbReference type="EMBL" id="ACYG01000019">
    <property type="protein sequence ID" value="EEV18237.1"/>
    <property type="molecule type" value="Genomic_DNA"/>
</dbReference>